<protein>
    <recommendedName>
        <fullName evidence="4">Serine/threonine-protein kinase ppk6</fullName>
    </recommendedName>
</protein>
<dbReference type="Proteomes" id="UP000039046">
    <property type="component" value="Unassembled WGS sequence"/>
</dbReference>
<sequence>MSAELFAEFNKPATPSQQQQKPTSSSNPSQHQPAQADPFGSFFQNAPNSSGIASFTSPAPTNTQLGQSWLQSQPASLNTAKQDEDEDGWGDFEVAEPALAINIGNSLQHQVSSFTSATKTSNPQPSTLAFTTPSQPPYTLPTSTFGHSSIFEDDTFNYPKEPRLKVSANAHDPSVLFDANDFELDEGNDDDDTFGDFEDAPSSNIPSKGHVITLSMPTTQSSSSAISPAMVDLLSLDDHVNDAAPVRIESFQSTPTLRFGALQKSSISAASEQSVSHKIHVQETRKQSPSQTVPSKPKQPAPQPSAANMDDDDDDDWAAWDDNTTTSSSAKPLPKTEPVSDPWAWEAQDQAAAPPTNDNNPPPVNVPPPSIILSVFSELFGLGEPLFKAVAGQSSERKKQILSSTKSVEFLQGYLLLASTAAKVIAGRKQRWLRDKILAKSMSISAAGSKGMKLAGVDKTQSAREDREAADVVSSWRLYVGKLRSAIAVVNSSTSTSLKVPELSDTMQVQTAKMVPTAPKPCIICGLKRDERVAKVDIDVEDSFGEWWVEHWGHRACKNFWMQHEKSLRQR</sequence>
<dbReference type="PANTHER" id="PTHR42084">
    <property type="entry name" value="YALI0E26631P"/>
    <property type="match status" value="1"/>
</dbReference>
<evidence type="ECO:0000313" key="3">
    <source>
        <dbReference type="Proteomes" id="UP000039046"/>
    </source>
</evidence>
<evidence type="ECO:0000313" key="2">
    <source>
        <dbReference type="EMBL" id="CEJ89320.1"/>
    </source>
</evidence>
<dbReference type="HOGENOM" id="CLU_022340_2_0_1"/>
<proteinExistence type="predicted"/>
<dbReference type="PANTHER" id="PTHR42084:SF1">
    <property type="entry name" value="SERINE_THREONINE-PROTEIN KINASE PPK6"/>
    <property type="match status" value="1"/>
</dbReference>
<feature type="compositionally biased region" description="Acidic residues" evidence="1">
    <location>
        <begin position="309"/>
        <end position="319"/>
    </location>
</feature>
<dbReference type="AlphaFoldDB" id="A0A0A1TFZ7"/>
<keyword evidence="3" id="KW-1185">Reference proteome</keyword>
<reference evidence="2 3" key="1">
    <citation type="journal article" date="2015" name="Genome Announc.">
        <title>Draft Genome Sequence and Gene Annotation of the Entomopathogenic Fungus Verticillium hemipterigenum.</title>
        <authorList>
            <person name="Horn F."/>
            <person name="Habel A."/>
            <person name="Scharf D.H."/>
            <person name="Dworschak J."/>
            <person name="Brakhage A.A."/>
            <person name="Guthke R."/>
            <person name="Hertweck C."/>
            <person name="Linde J."/>
        </authorList>
    </citation>
    <scope>NUCLEOTIDE SEQUENCE [LARGE SCALE GENOMIC DNA]</scope>
</reference>
<feature type="compositionally biased region" description="Polar residues" evidence="1">
    <location>
        <begin position="114"/>
        <end position="133"/>
    </location>
</feature>
<feature type="region of interest" description="Disordered" evidence="1">
    <location>
        <begin position="1"/>
        <end position="93"/>
    </location>
</feature>
<evidence type="ECO:0008006" key="4">
    <source>
        <dbReference type="Google" id="ProtNLM"/>
    </source>
</evidence>
<evidence type="ECO:0000256" key="1">
    <source>
        <dbReference type="SAM" id="MobiDB-lite"/>
    </source>
</evidence>
<feature type="compositionally biased region" description="Low complexity" evidence="1">
    <location>
        <begin position="11"/>
        <end position="30"/>
    </location>
</feature>
<feature type="region of interest" description="Disordered" evidence="1">
    <location>
        <begin position="271"/>
        <end position="340"/>
    </location>
</feature>
<dbReference type="STRING" id="1531966.A0A0A1TFZ7"/>
<name>A0A0A1TFZ7_9HYPO</name>
<organism evidence="2 3">
    <name type="scientific">[Torrubiella] hemipterigena</name>
    <dbReference type="NCBI Taxonomy" id="1531966"/>
    <lineage>
        <taxon>Eukaryota</taxon>
        <taxon>Fungi</taxon>
        <taxon>Dikarya</taxon>
        <taxon>Ascomycota</taxon>
        <taxon>Pezizomycotina</taxon>
        <taxon>Sordariomycetes</taxon>
        <taxon>Hypocreomycetidae</taxon>
        <taxon>Hypocreales</taxon>
        <taxon>Clavicipitaceae</taxon>
        <taxon>Clavicipitaceae incertae sedis</taxon>
        <taxon>'Torrubiella' clade</taxon>
    </lineage>
</organism>
<dbReference type="EMBL" id="CDHN01000002">
    <property type="protein sequence ID" value="CEJ89320.1"/>
    <property type="molecule type" value="Genomic_DNA"/>
</dbReference>
<feature type="region of interest" description="Disordered" evidence="1">
    <location>
        <begin position="114"/>
        <end position="138"/>
    </location>
</feature>
<feature type="compositionally biased region" description="Polar residues" evidence="1">
    <location>
        <begin position="42"/>
        <end position="80"/>
    </location>
</feature>
<feature type="compositionally biased region" description="Acidic residues" evidence="1">
    <location>
        <begin position="83"/>
        <end position="93"/>
    </location>
</feature>
<dbReference type="OrthoDB" id="4958461at2759"/>
<accession>A0A0A1TFZ7</accession>
<gene>
    <name evidence="2" type="ORF">VHEMI05169</name>
</gene>